<dbReference type="AlphaFoldDB" id="A0A7S1FQL4"/>
<protein>
    <submittedName>
        <fullName evidence="1">Uncharacterized protein</fullName>
    </submittedName>
</protein>
<evidence type="ECO:0000313" key="1">
    <source>
        <dbReference type="EMBL" id="CAD8881766.1"/>
    </source>
</evidence>
<name>A0A7S1FQL4_9STRA</name>
<proteinExistence type="predicted"/>
<gene>
    <name evidence="1" type="ORF">CHYS00102_LOCUS8954</name>
</gene>
<organism evidence="1">
    <name type="scientific">Corethron hystrix</name>
    <dbReference type="NCBI Taxonomy" id="216773"/>
    <lineage>
        <taxon>Eukaryota</taxon>
        <taxon>Sar</taxon>
        <taxon>Stramenopiles</taxon>
        <taxon>Ochrophyta</taxon>
        <taxon>Bacillariophyta</taxon>
        <taxon>Coscinodiscophyceae</taxon>
        <taxon>Corethrophycidae</taxon>
        <taxon>Corethrales</taxon>
        <taxon>Corethraceae</taxon>
        <taxon>Corethron</taxon>
    </lineage>
</organism>
<reference evidence="1" key="1">
    <citation type="submission" date="2021-01" db="EMBL/GenBank/DDBJ databases">
        <authorList>
            <person name="Corre E."/>
            <person name="Pelletier E."/>
            <person name="Niang G."/>
            <person name="Scheremetjew M."/>
            <person name="Finn R."/>
            <person name="Kale V."/>
            <person name="Holt S."/>
            <person name="Cochrane G."/>
            <person name="Meng A."/>
            <person name="Brown T."/>
            <person name="Cohen L."/>
        </authorList>
    </citation>
    <scope>NUCLEOTIDE SEQUENCE</scope>
    <source>
        <strain evidence="1">308</strain>
    </source>
</reference>
<accession>A0A7S1FQL4</accession>
<sequence>MLKSSISQNIYLHDDEVDREYRDDKENWDSNCRKRPSSNGVRNIYGNHLTPQCNPPVTPASTGYQKGSSFKTYSNCNTLICTPRTPLSDITSETNTPKYRTPLRKQMNFNSSTHASGMKTLRNMR</sequence>
<dbReference type="EMBL" id="HBFR01012423">
    <property type="protein sequence ID" value="CAD8881766.1"/>
    <property type="molecule type" value="Transcribed_RNA"/>
</dbReference>